<accession>A0A7R9L074</accession>
<dbReference type="PROSITE" id="PS50071">
    <property type="entry name" value="HOMEOBOX_2"/>
    <property type="match status" value="1"/>
</dbReference>
<dbReference type="PRINTS" id="PR00024">
    <property type="entry name" value="HOMEOBOX"/>
</dbReference>
<keyword evidence="2 6" id="KW-0238">DNA-binding</keyword>
<dbReference type="PANTHER" id="PTHR46808">
    <property type="entry name" value="H2.0-LIKE HOMEOBOX PROTEIN"/>
    <property type="match status" value="1"/>
</dbReference>
<evidence type="ECO:0000256" key="8">
    <source>
        <dbReference type="SAM" id="MobiDB-lite"/>
    </source>
</evidence>
<comment type="similarity">
    <text evidence="5">Belongs to the H2.0 homeobox family.</text>
</comment>
<dbReference type="InterPro" id="IPR009057">
    <property type="entry name" value="Homeodomain-like_sf"/>
</dbReference>
<name>A0A7R9L074_9ACAR</name>
<dbReference type="GO" id="GO:0005634">
    <property type="term" value="C:nucleus"/>
    <property type="evidence" value="ECO:0007669"/>
    <property type="project" value="UniProtKB-SubCell"/>
</dbReference>
<sequence length="217" mass="25617">MKIPQNSKKMLKFSVERILEEDQHFKKTQHNFPSNDVTAYMESRSVAPHPSPAQPKYIDSYYLSQCIAVNNTMVSPYNYEWYTYRNGLGPYSTDAYVGHHNLFNHSNVRNSDQTANQSPKRKNSGRAVFHSLQRKGLERRFQKQKYITKPERQNLAQSLNLSDSQVKVWFQNRRMKWRHSKEFKEDIKHTSNREQQLITSFPTNKITIELNTKTDAN</sequence>
<evidence type="ECO:0000256" key="3">
    <source>
        <dbReference type="ARBA" id="ARBA00023155"/>
    </source>
</evidence>
<keyword evidence="11" id="KW-1185">Reference proteome</keyword>
<dbReference type="Proteomes" id="UP000759131">
    <property type="component" value="Unassembled WGS sequence"/>
</dbReference>
<proteinExistence type="inferred from homology"/>
<dbReference type="GO" id="GO:0043565">
    <property type="term" value="F:sequence-specific DNA binding"/>
    <property type="evidence" value="ECO:0007669"/>
    <property type="project" value="TreeGrafter"/>
</dbReference>
<dbReference type="EMBL" id="CAJPIZ010011261">
    <property type="protein sequence ID" value="CAG2113036.1"/>
    <property type="molecule type" value="Genomic_DNA"/>
</dbReference>
<dbReference type="SUPFAM" id="SSF46689">
    <property type="entry name" value="Homeodomain-like"/>
    <property type="match status" value="1"/>
</dbReference>
<dbReference type="InterPro" id="IPR020479">
    <property type="entry name" value="HD_metazoa"/>
</dbReference>
<evidence type="ECO:0000256" key="4">
    <source>
        <dbReference type="ARBA" id="ARBA00023242"/>
    </source>
</evidence>
<keyword evidence="4 6" id="KW-0539">Nucleus</keyword>
<evidence type="ECO:0000259" key="9">
    <source>
        <dbReference type="PROSITE" id="PS50071"/>
    </source>
</evidence>
<reference evidence="10" key="1">
    <citation type="submission" date="2020-11" db="EMBL/GenBank/DDBJ databases">
        <authorList>
            <person name="Tran Van P."/>
        </authorList>
    </citation>
    <scope>NUCLEOTIDE SEQUENCE</scope>
</reference>
<evidence type="ECO:0000256" key="6">
    <source>
        <dbReference type="PROSITE-ProRule" id="PRU00108"/>
    </source>
</evidence>
<dbReference type="PROSITE" id="PS00027">
    <property type="entry name" value="HOMEOBOX_1"/>
    <property type="match status" value="1"/>
</dbReference>
<dbReference type="InterPro" id="IPR052497">
    <property type="entry name" value="H2.0_Homeobox_TF"/>
</dbReference>
<organism evidence="10">
    <name type="scientific">Medioppia subpectinata</name>
    <dbReference type="NCBI Taxonomy" id="1979941"/>
    <lineage>
        <taxon>Eukaryota</taxon>
        <taxon>Metazoa</taxon>
        <taxon>Ecdysozoa</taxon>
        <taxon>Arthropoda</taxon>
        <taxon>Chelicerata</taxon>
        <taxon>Arachnida</taxon>
        <taxon>Acari</taxon>
        <taxon>Acariformes</taxon>
        <taxon>Sarcoptiformes</taxon>
        <taxon>Oribatida</taxon>
        <taxon>Brachypylina</taxon>
        <taxon>Oppioidea</taxon>
        <taxon>Oppiidae</taxon>
        <taxon>Medioppia</taxon>
    </lineage>
</organism>
<protein>
    <recommendedName>
        <fullName evidence="9">Homeobox domain-containing protein</fullName>
    </recommendedName>
</protein>
<dbReference type="Gene3D" id="1.10.10.60">
    <property type="entry name" value="Homeodomain-like"/>
    <property type="match status" value="1"/>
</dbReference>
<evidence type="ECO:0000256" key="5">
    <source>
        <dbReference type="ARBA" id="ARBA00038504"/>
    </source>
</evidence>
<dbReference type="PANTHER" id="PTHR46808:SF1">
    <property type="entry name" value="H2.0-LIKE HOMEOBOX PROTEIN"/>
    <property type="match status" value="1"/>
</dbReference>
<feature type="DNA-binding region" description="Homeobox" evidence="6">
    <location>
        <begin position="122"/>
        <end position="181"/>
    </location>
</feature>
<dbReference type="Pfam" id="PF00046">
    <property type="entry name" value="Homeodomain"/>
    <property type="match status" value="1"/>
</dbReference>
<dbReference type="InterPro" id="IPR017970">
    <property type="entry name" value="Homeobox_CS"/>
</dbReference>
<evidence type="ECO:0000256" key="1">
    <source>
        <dbReference type="ARBA" id="ARBA00004123"/>
    </source>
</evidence>
<dbReference type="EMBL" id="OC865836">
    <property type="protein sequence ID" value="CAD7632606.1"/>
    <property type="molecule type" value="Genomic_DNA"/>
</dbReference>
<gene>
    <name evidence="10" type="ORF">OSB1V03_LOCUS13008</name>
</gene>
<dbReference type="OrthoDB" id="6159439at2759"/>
<dbReference type="SMART" id="SM00389">
    <property type="entry name" value="HOX"/>
    <property type="match status" value="1"/>
</dbReference>
<comment type="subcellular location">
    <subcellularLocation>
        <location evidence="1 6 7">Nucleus</location>
    </subcellularLocation>
</comment>
<evidence type="ECO:0000256" key="2">
    <source>
        <dbReference type="ARBA" id="ARBA00023125"/>
    </source>
</evidence>
<evidence type="ECO:0000313" key="11">
    <source>
        <dbReference type="Proteomes" id="UP000759131"/>
    </source>
</evidence>
<keyword evidence="3 6" id="KW-0371">Homeobox</keyword>
<dbReference type="InterPro" id="IPR001356">
    <property type="entry name" value="HD"/>
</dbReference>
<feature type="domain" description="Homeobox" evidence="9">
    <location>
        <begin position="120"/>
        <end position="180"/>
    </location>
</feature>
<evidence type="ECO:0000256" key="7">
    <source>
        <dbReference type="RuleBase" id="RU000682"/>
    </source>
</evidence>
<feature type="region of interest" description="Disordered" evidence="8">
    <location>
        <begin position="106"/>
        <end position="125"/>
    </location>
</feature>
<dbReference type="CDD" id="cd00086">
    <property type="entry name" value="homeodomain"/>
    <property type="match status" value="1"/>
</dbReference>
<feature type="compositionally biased region" description="Polar residues" evidence="8">
    <location>
        <begin position="106"/>
        <end position="118"/>
    </location>
</feature>
<dbReference type="GO" id="GO:0000981">
    <property type="term" value="F:DNA-binding transcription factor activity, RNA polymerase II-specific"/>
    <property type="evidence" value="ECO:0007669"/>
    <property type="project" value="InterPro"/>
</dbReference>
<dbReference type="AlphaFoldDB" id="A0A7R9L074"/>
<evidence type="ECO:0000313" key="10">
    <source>
        <dbReference type="EMBL" id="CAD7632606.1"/>
    </source>
</evidence>